<sequence>MTVTAPGKYRPRPDLVAAYTAPGLWEDTRVDSYLRERAAQHPDRLALVDRGNLWSYGALDREVDRWATALRNHGVGLGTVVSWQLPNWAEAVVLHQATLRLGAVSNPIIPIYRHSEVAFILRQAQSEIVFVPATFRGFDFPSMLRDIRDELPDLATVVVVGDAPSEDGVIALDAFLARAAPARPRAGGKAADDANAIALLLYTSGTTSSPKGALHTHNTLDYENRSMIEFFGLTSSDVVFMPSPVTHITGVLYGLQLPFMLGGAVVLLDVWEPGAGLELIQRHGCTFMVAATPFLHGLVHHPTRTPEATRTLRLFACGGADVPPELVRQATDELGCLVSRVYGSTEFPTATSSNLSDPTDKRARTDGRAIGQAQLIVVDDQDQPVPPGDPGHLLVRGPELFVGYLDEALNADAFTPDGWFRTGDLAVLDDEGYVEITGRQKDIIIRGGENISAKEVEDRLFEHPKVADVAVVAVPDPVLVERACAVVVPEAGVEVDLDELTTWLREHHRLAVQKLPEYLVLVDELPRTASGKVQKFKLRDRLRRCPPTAEPTR</sequence>
<dbReference type="Proteomes" id="UP001500325">
    <property type="component" value="Unassembled WGS sequence"/>
</dbReference>
<evidence type="ECO:0000313" key="5">
    <source>
        <dbReference type="EMBL" id="GAA4708989.1"/>
    </source>
</evidence>
<dbReference type="SUPFAM" id="SSF56801">
    <property type="entry name" value="Acetyl-CoA synthetase-like"/>
    <property type="match status" value="1"/>
</dbReference>
<evidence type="ECO:0000256" key="2">
    <source>
        <dbReference type="ARBA" id="ARBA00022598"/>
    </source>
</evidence>
<dbReference type="InterPro" id="IPR042099">
    <property type="entry name" value="ANL_N_sf"/>
</dbReference>
<accession>A0ABP8XIV0</accession>
<name>A0ABP8XIV0_9PSEU</name>
<dbReference type="InterPro" id="IPR045851">
    <property type="entry name" value="AMP-bd_C_sf"/>
</dbReference>
<protein>
    <submittedName>
        <fullName evidence="5">Medium-chain fatty-acid--CoA ligase</fullName>
    </submittedName>
</protein>
<evidence type="ECO:0000313" key="6">
    <source>
        <dbReference type="Proteomes" id="UP001500325"/>
    </source>
</evidence>
<comment type="similarity">
    <text evidence="1">Belongs to the ATP-dependent AMP-binding enzyme family.</text>
</comment>
<dbReference type="InterPro" id="IPR025110">
    <property type="entry name" value="AMP-bd_C"/>
</dbReference>
<reference evidence="6" key="1">
    <citation type="journal article" date="2019" name="Int. J. Syst. Evol. Microbiol.">
        <title>The Global Catalogue of Microorganisms (GCM) 10K type strain sequencing project: providing services to taxonomists for standard genome sequencing and annotation.</title>
        <authorList>
            <consortium name="The Broad Institute Genomics Platform"/>
            <consortium name="The Broad Institute Genome Sequencing Center for Infectious Disease"/>
            <person name="Wu L."/>
            <person name="Ma J."/>
        </authorList>
    </citation>
    <scope>NUCLEOTIDE SEQUENCE [LARGE SCALE GENOMIC DNA]</scope>
    <source>
        <strain evidence="6">JCM 18055</strain>
    </source>
</reference>
<dbReference type="Gene3D" id="3.40.50.12780">
    <property type="entry name" value="N-terminal domain of ligase-like"/>
    <property type="match status" value="1"/>
</dbReference>
<dbReference type="EMBL" id="BAABIC010000027">
    <property type="protein sequence ID" value="GAA4708989.1"/>
    <property type="molecule type" value="Genomic_DNA"/>
</dbReference>
<evidence type="ECO:0000259" key="4">
    <source>
        <dbReference type="Pfam" id="PF13193"/>
    </source>
</evidence>
<evidence type="ECO:0000256" key="1">
    <source>
        <dbReference type="ARBA" id="ARBA00006432"/>
    </source>
</evidence>
<evidence type="ECO:0000259" key="3">
    <source>
        <dbReference type="Pfam" id="PF00501"/>
    </source>
</evidence>
<dbReference type="PROSITE" id="PS00455">
    <property type="entry name" value="AMP_BINDING"/>
    <property type="match status" value="1"/>
</dbReference>
<dbReference type="InterPro" id="IPR000873">
    <property type="entry name" value="AMP-dep_synth/lig_dom"/>
</dbReference>
<organism evidence="5 6">
    <name type="scientific">Pseudonocardia yuanmonensis</name>
    <dbReference type="NCBI Taxonomy" id="1095914"/>
    <lineage>
        <taxon>Bacteria</taxon>
        <taxon>Bacillati</taxon>
        <taxon>Actinomycetota</taxon>
        <taxon>Actinomycetes</taxon>
        <taxon>Pseudonocardiales</taxon>
        <taxon>Pseudonocardiaceae</taxon>
        <taxon>Pseudonocardia</taxon>
    </lineage>
</organism>
<dbReference type="PANTHER" id="PTHR43201:SF5">
    <property type="entry name" value="MEDIUM-CHAIN ACYL-COA LIGASE ACSF2, MITOCHONDRIAL"/>
    <property type="match status" value="1"/>
</dbReference>
<keyword evidence="2 5" id="KW-0436">Ligase</keyword>
<dbReference type="RefSeq" id="WP_345383969.1">
    <property type="nucleotide sequence ID" value="NZ_BAABIC010000027.1"/>
</dbReference>
<keyword evidence="6" id="KW-1185">Reference proteome</keyword>
<proteinExistence type="inferred from homology"/>
<dbReference type="Gene3D" id="3.30.300.30">
    <property type="match status" value="1"/>
</dbReference>
<dbReference type="PANTHER" id="PTHR43201">
    <property type="entry name" value="ACYL-COA SYNTHETASE"/>
    <property type="match status" value="1"/>
</dbReference>
<feature type="domain" description="AMP-dependent synthetase/ligase" evidence="3">
    <location>
        <begin position="34"/>
        <end position="405"/>
    </location>
</feature>
<dbReference type="Pfam" id="PF13193">
    <property type="entry name" value="AMP-binding_C"/>
    <property type="match status" value="1"/>
</dbReference>
<dbReference type="InterPro" id="IPR020845">
    <property type="entry name" value="AMP-binding_CS"/>
</dbReference>
<gene>
    <name evidence="5" type="primary">fadK</name>
    <name evidence="5" type="ORF">GCM10023215_58090</name>
</gene>
<feature type="domain" description="AMP-binding enzyme C-terminal" evidence="4">
    <location>
        <begin position="455"/>
        <end position="532"/>
    </location>
</feature>
<dbReference type="GO" id="GO:0016874">
    <property type="term" value="F:ligase activity"/>
    <property type="evidence" value="ECO:0007669"/>
    <property type="project" value="UniProtKB-KW"/>
</dbReference>
<dbReference type="Pfam" id="PF00501">
    <property type="entry name" value="AMP-binding"/>
    <property type="match status" value="1"/>
</dbReference>
<comment type="caution">
    <text evidence="5">The sequence shown here is derived from an EMBL/GenBank/DDBJ whole genome shotgun (WGS) entry which is preliminary data.</text>
</comment>